<dbReference type="EMBL" id="BAAAQQ010000013">
    <property type="protein sequence ID" value="GAA2132022.1"/>
    <property type="molecule type" value="Genomic_DNA"/>
</dbReference>
<dbReference type="InterPro" id="IPR029063">
    <property type="entry name" value="SAM-dependent_MTases_sf"/>
</dbReference>
<keyword evidence="3" id="KW-0808">Transferase</keyword>
<dbReference type="SUPFAM" id="SSF53335">
    <property type="entry name" value="S-adenosyl-L-methionine-dependent methyltransferases"/>
    <property type="match status" value="1"/>
</dbReference>
<comment type="similarity">
    <text evidence="1">Belongs to the methyltransferase superfamily.</text>
</comment>
<evidence type="ECO:0000256" key="3">
    <source>
        <dbReference type="ARBA" id="ARBA00022679"/>
    </source>
</evidence>
<evidence type="ECO:0000313" key="7">
    <source>
        <dbReference type="Proteomes" id="UP001500575"/>
    </source>
</evidence>
<dbReference type="GO" id="GO:0032259">
    <property type="term" value="P:methylation"/>
    <property type="evidence" value="ECO:0007669"/>
    <property type="project" value="UniProtKB-KW"/>
</dbReference>
<sequence>MDEQEPTQGQRWANSFGAVAAAYERGRPTYPADAVRWLVGREAATVLELGAGTGKLTAELVAQGHDVLATEPDEQMLERLEANVRGARTALASAEDLPAGDRSVDVVIAAQAFHWFDHEVALPEIARVLKPGGALALVWNHRDDRIPWVRRLGDLIGTQEQLSEPAGVIADSGCFEPTEHKTFKHWQEINRDSLVDLVLSRSNVSTLPDDEREAKLAAVLEFYDDFGRGYDGMQLPYVTHCFRAPVVDRLAGRTDGDDLEESGPPTDGGDSDVLLIDFR</sequence>
<keyword evidence="2 6" id="KW-0489">Methyltransferase</keyword>
<feature type="domain" description="Methyltransferase type 11" evidence="5">
    <location>
        <begin position="47"/>
        <end position="136"/>
    </location>
</feature>
<dbReference type="Pfam" id="PF08241">
    <property type="entry name" value="Methyltransf_11"/>
    <property type="match status" value="1"/>
</dbReference>
<protein>
    <submittedName>
        <fullName evidence="6">Class I SAM-dependent methyltransferase</fullName>
    </submittedName>
</protein>
<dbReference type="CDD" id="cd02440">
    <property type="entry name" value="AdoMet_MTases"/>
    <property type="match status" value="1"/>
</dbReference>
<dbReference type="PANTHER" id="PTHR44942:SF4">
    <property type="entry name" value="METHYLTRANSFERASE TYPE 11 DOMAIN-CONTAINING PROTEIN"/>
    <property type="match status" value="1"/>
</dbReference>
<proteinExistence type="inferred from homology"/>
<keyword evidence="7" id="KW-1185">Reference proteome</keyword>
<comment type="caution">
    <text evidence="6">The sequence shown here is derived from an EMBL/GenBank/DDBJ whole genome shotgun (WGS) entry which is preliminary data.</text>
</comment>
<dbReference type="GO" id="GO:0008168">
    <property type="term" value="F:methyltransferase activity"/>
    <property type="evidence" value="ECO:0007669"/>
    <property type="project" value="UniProtKB-KW"/>
</dbReference>
<dbReference type="Proteomes" id="UP001500575">
    <property type="component" value="Unassembled WGS sequence"/>
</dbReference>
<reference evidence="7" key="1">
    <citation type="journal article" date="2019" name="Int. J. Syst. Evol. Microbiol.">
        <title>The Global Catalogue of Microorganisms (GCM) 10K type strain sequencing project: providing services to taxonomists for standard genome sequencing and annotation.</title>
        <authorList>
            <consortium name="The Broad Institute Genomics Platform"/>
            <consortium name="The Broad Institute Genome Sequencing Center for Infectious Disease"/>
            <person name="Wu L."/>
            <person name="Ma J."/>
        </authorList>
    </citation>
    <scope>NUCLEOTIDE SEQUENCE [LARGE SCALE GENOMIC DNA]</scope>
    <source>
        <strain evidence="7">JCM 16021</strain>
    </source>
</reference>
<evidence type="ECO:0000313" key="6">
    <source>
        <dbReference type="EMBL" id="GAA2132022.1"/>
    </source>
</evidence>
<name>A0ABP5KMB4_9ACTN</name>
<dbReference type="InterPro" id="IPR013216">
    <property type="entry name" value="Methyltransf_11"/>
</dbReference>
<organism evidence="6 7">
    <name type="scientific">Nocardioides bigeumensis</name>
    <dbReference type="NCBI Taxonomy" id="433657"/>
    <lineage>
        <taxon>Bacteria</taxon>
        <taxon>Bacillati</taxon>
        <taxon>Actinomycetota</taxon>
        <taxon>Actinomycetes</taxon>
        <taxon>Propionibacteriales</taxon>
        <taxon>Nocardioidaceae</taxon>
        <taxon>Nocardioides</taxon>
    </lineage>
</organism>
<accession>A0ABP5KMB4</accession>
<evidence type="ECO:0000256" key="2">
    <source>
        <dbReference type="ARBA" id="ARBA00022603"/>
    </source>
</evidence>
<dbReference type="PANTHER" id="PTHR44942">
    <property type="entry name" value="METHYLTRANSF_11 DOMAIN-CONTAINING PROTEIN"/>
    <property type="match status" value="1"/>
</dbReference>
<dbReference type="InterPro" id="IPR051052">
    <property type="entry name" value="Diverse_substrate_MTase"/>
</dbReference>
<evidence type="ECO:0000256" key="1">
    <source>
        <dbReference type="ARBA" id="ARBA00008361"/>
    </source>
</evidence>
<evidence type="ECO:0000259" key="5">
    <source>
        <dbReference type="Pfam" id="PF08241"/>
    </source>
</evidence>
<dbReference type="RefSeq" id="WP_344305218.1">
    <property type="nucleotide sequence ID" value="NZ_BAAAQQ010000013.1"/>
</dbReference>
<gene>
    <name evidence="6" type="ORF">GCM10009843_36120</name>
</gene>
<feature type="region of interest" description="Disordered" evidence="4">
    <location>
        <begin position="253"/>
        <end position="272"/>
    </location>
</feature>
<dbReference type="Gene3D" id="3.40.50.150">
    <property type="entry name" value="Vaccinia Virus protein VP39"/>
    <property type="match status" value="1"/>
</dbReference>
<evidence type="ECO:0000256" key="4">
    <source>
        <dbReference type="SAM" id="MobiDB-lite"/>
    </source>
</evidence>